<dbReference type="InterPro" id="IPR001764">
    <property type="entry name" value="Glyco_hydro_3_N"/>
</dbReference>
<evidence type="ECO:0000256" key="1">
    <source>
        <dbReference type="ARBA" id="ARBA00000448"/>
    </source>
</evidence>
<feature type="chain" id="PRO_5019106986" description="beta-glucosidase" evidence="12">
    <location>
        <begin position="17"/>
        <end position="217"/>
    </location>
</feature>
<evidence type="ECO:0000256" key="12">
    <source>
        <dbReference type="SAM" id="SignalP"/>
    </source>
</evidence>
<dbReference type="Pfam" id="PF00933">
    <property type="entry name" value="Glyco_hydro_3"/>
    <property type="match status" value="1"/>
</dbReference>
<feature type="signal peptide" evidence="12">
    <location>
        <begin position="1"/>
        <end position="16"/>
    </location>
</feature>
<evidence type="ECO:0000256" key="3">
    <source>
        <dbReference type="ARBA" id="ARBA00004987"/>
    </source>
</evidence>
<keyword evidence="15" id="KW-1185">Reference proteome</keyword>
<evidence type="ECO:0000256" key="2">
    <source>
        <dbReference type="ARBA" id="ARBA00004613"/>
    </source>
</evidence>
<evidence type="ECO:0000256" key="11">
    <source>
        <dbReference type="ARBA" id="ARBA00024983"/>
    </source>
</evidence>
<evidence type="ECO:0000256" key="8">
    <source>
        <dbReference type="ARBA" id="ARBA00022801"/>
    </source>
</evidence>
<dbReference type="STRING" id="1325734.A0A428NMZ4"/>
<evidence type="ECO:0000313" key="15">
    <source>
        <dbReference type="Proteomes" id="UP000288168"/>
    </source>
</evidence>
<comment type="catalytic activity">
    <reaction evidence="1">
        <text>Hydrolysis of terminal, non-reducing beta-D-glucosyl residues with release of beta-D-glucose.</text>
        <dbReference type="EC" id="3.2.1.21"/>
    </reaction>
</comment>
<dbReference type="Proteomes" id="UP000288168">
    <property type="component" value="Unassembled WGS sequence"/>
</dbReference>
<accession>A0A428NMZ4</accession>
<keyword evidence="7 12" id="KW-0732">Signal</keyword>
<dbReference type="PRINTS" id="PR00133">
    <property type="entry name" value="GLHYDRLASE3"/>
</dbReference>
<protein>
    <recommendedName>
        <fullName evidence="5">beta-glucosidase</fullName>
        <ecNumber evidence="5">3.2.1.21</ecNumber>
    </recommendedName>
</protein>
<dbReference type="InterPro" id="IPR036962">
    <property type="entry name" value="Glyco_hydro_3_N_sf"/>
</dbReference>
<comment type="subcellular location">
    <subcellularLocation>
        <location evidence="2">Secreted</location>
    </subcellularLocation>
</comment>
<dbReference type="GO" id="GO:0009251">
    <property type="term" value="P:glucan catabolic process"/>
    <property type="evidence" value="ECO:0007669"/>
    <property type="project" value="TreeGrafter"/>
</dbReference>
<dbReference type="AlphaFoldDB" id="A0A428NMZ4"/>
<evidence type="ECO:0000256" key="10">
    <source>
        <dbReference type="ARBA" id="ARBA00023295"/>
    </source>
</evidence>
<evidence type="ECO:0000256" key="5">
    <source>
        <dbReference type="ARBA" id="ARBA00012744"/>
    </source>
</evidence>
<dbReference type="PANTHER" id="PTHR42715">
    <property type="entry name" value="BETA-GLUCOSIDASE"/>
    <property type="match status" value="1"/>
</dbReference>
<dbReference type="EMBL" id="NKCI01000382">
    <property type="protein sequence ID" value="RSL42122.1"/>
    <property type="molecule type" value="Genomic_DNA"/>
</dbReference>
<evidence type="ECO:0000256" key="9">
    <source>
        <dbReference type="ARBA" id="ARBA00023180"/>
    </source>
</evidence>
<sequence>MLLLGYLLLLAGRAVARPVNEVSGTLITPVPFYDHMINPLTWFLAHNVPAFRDWKTAESMANNFIWQLNLTEKGSMVTGKLAISVGSCIGNILPIERVGFPGLCMQDGPNGVNLADLVSAFPSGLNAGASWNKKMIYQRGLVMGKEFRPKGIAVALGLSAGPLGRHALGGCNWEGFSVDPYLSGVAIEATIRGIQANGVQACAKHIVANKQETQNAA</sequence>
<evidence type="ECO:0000259" key="13">
    <source>
        <dbReference type="Pfam" id="PF00933"/>
    </source>
</evidence>
<dbReference type="GO" id="GO:0008422">
    <property type="term" value="F:beta-glucosidase activity"/>
    <property type="evidence" value="ECO:0007669"/>
    <property type="project" value="UniProtKB-EC"/>
</dbReference>
<comment type="pathway">
    <text evidence="3">Glycan metabolism; cellulose degradation.</text>
</comment>
<dbReference type="InterPro" id="IPR017853">
    <property type="entry name" value="GH"/>
</dbReference>
<dbReference type="OrthoDB" id="416222at2759"/>
<reference evidence="14 15" key="1">
    <citation type="submission" date="2017-06" db="EMBL/GenBank/DDBJ databases">
        <title>Comparative genomic analysis of Ambrosia Fusariam Clade fungi.</title>
        <authorList>
            <person name="Stajich J.E."/>
            <person name="Carrillo J."/>
            <person name="Kijimoto T."/>
            <person name="Eskalen A."/>
            <person name="O'Donnell K."/>
            <person name="Kasson M."/>
        </authorList>
    </citation>
    <scope>NUCLEOTIDE SEQUENCE [LARGE SCALE GENOMIC DNA]</scope>
    <source>
        <strain evidence="14 15">NRRL62584</strain>
    </source>
</reference>
<dbReference type="EC" id="3.2.1.21" evidence="5"/>
<evidence type="ECO:0000313" key="14">
    <source>
        <dbReference type="EMBL" id="RSL42122.1"/>
    </source>
</evidence>
<comment type="similarity">
    <text evidence="4">Belongs to the glycosyl hydrolase 3 family.</text>
</comment>
<evidence type="ECO:0000256" key="6">
    <source>
        <dbReference type="ARBA" id="ARBA00022525"/>
    </source>
</evidence>
<name>A0A428NMZ4_9HYPO</name>
<evidence type="ECO:0000256" key="4">
    <source>
        <dbReference type="ARBA" id="ARBA00005336"/>
    </source>
</evidence>
<evidence type="ECO:0000256" key="7">
    <source>
        <dbReference type="ARBA" id="ARBA00022729"/>
    </source>
</evidence>
<dbReference type="GO" id="GO:0005576">
    <property type="term" value="C:extracellular region"/>
    <property type="evidence" value="ECO:0007669"/>
    <property type="project" value="UniProtKB-SubCell"/>
</dbReference>
<feature type="domain" description="Glycoside hydrolase family 3 N-terminal" evidence="13">
    <location>
        <begin position="97"/>
        <end position="209"/>
    </location>
</feature>
<dbReference type="SUPFAM" id="SSF51445">
    <property type="entry name" value="(Trans)glycosidases"/>
    <property type="match status" value="1"/>
</dbReference>
<organism evidence="14 15">
    <name type="scientific">Fusarium duplospermum</name>
    <dbReference type="NCBI Taxonomy" id="1325734"/>
    <lineage>
        <taxon>Eukaryota</taxon>
        <taxon>Fungi</taxon>
        <taxon>Dikarya</taxon>
        <taxon>Ascomycota</taxon>
        <taxon>Pezizomycotina</taxon>
        <taxon>Sordariomycetes</taxon>
        <taxon>Hypocreomycetidae</taxon>
        <taxon>Hypocreales</taxon>
        <taxon>Nectriaceae</taxon>
        <taxon>Fusarium</taxon>
        <taxon>Fusarium solani species complex</taxon>
    </lineage>
</organism>
<keyword evidence="9" id="KW-0325">Glycoprotein</keyword>
<dbReference type="InterPro" id="IPR050288">
    <property type="entry name" value="Cellulose_deg_GH3"/>
</dbReference>
<gene>
    <name evidence="14" type="ORF">CEP54_015593</name>
</gene>
<keyword evidence="6" id="KW-0964">Secreted</keyword>
<dbReference type="PANTHER" id="PTHR42715:SF12">
    <property type="entry name" value="BETA-GLUCOSIDASE G-RELATED"/>
    <property type="match status" value="1"/>
</dbReference>
<comment type="caution">
    <text evidence="14">The sequence shown here is derived from an EMBL/GenBank/DDBJ whole genome shotgun (WGS) entry which is preliminary data.</text>
</comment>
<comment type="function">
    <text evidence="11">Beta-glucosidases are one of a number of cellulolytic enzymes involved in the degradation of cellulosic biomass. Catalyzes the last step releasing glucose from the inhibitory cellobiose.</text>
</comment>
<proteinExistence type="inferred from homology"/>
<dbReference type="Gene3D" id="3.20.20.300">
    <property type="entry name" value="Glycoside hydrolase, family 3, N-terminal domain"/>
    <property type="match status" value="1"/>
</dbReference>
<keyword evidence="10" id="KW-0326">Glycosidase</keyword>
<keyword evidence="8" id="KW-0378">Hydrolase</keyword>